<keyword evidence="5" id="KW-0378">Hydrolase</keyword>
<evidence type="ECO:0000256" key="5">
    <source>
        <dbReference type="ARBA" id="ARBA00022801"/>
    </source>
</evidence>
<dbReference type="InterPro" id="IPR019363">
    <property type="entry name" value="LDAH"/>
</dbReference>
<dbReference type="Proteomes" id="UP001378592">
    <property type="component" value="Unassembled WGS sequence"/>
</dbReference>
<organism evidence="10 11">
    <name type="scientific">Gryllus longicercus</name>
    <dbReference type="NCBI Taxonomy" id="2509291"/>
    <lineage>
        <taxon>Eukaryota</taxon>
        <taxon>Metazoa</taxon>
        <taxon>Ecdysozoa</taxon>
        <taxon>Arthropoda</taxon>
        <taxon>Hexapoda</taxon>
        <taxon>Insecta</taxon>
        <taxon>Pterygota</taxon>
        <taxon>Neoptera</taxon>
        <taxon>Polyneoptera</taxon>
        <taxon>Orthoptera</taxon>
        <taxon>Ensifera</taxon>
        <taxon>Gryllidea</taxon>
        <taxon>Grylloidea</taxon>
        <taxon>Gryllidae</taxon>
        <taxon>Gryllinae</taxon>
        <taxon>Gryllus</taxon>
    </lineage>
</organism>
<dbReference type="GO" id="GO:0019915">
    <property type="term" value="P:lipid storage"/>
    <property type="evidence" value="ECO:0007669"/>
    <property type="project" value="InterPro"/>
</dbReference>
<dbReference type="GO" id="GO:0004771">
    <property type="term" value="F:sterol ester esterase activity"/>
    <property type="evidence" value="ECO:0007669"/>
    <property type="project" value="UniProtKB-EC"/>
</dbReference>
<evidence type="ECO:0000256" key="6">
    <source>
        <dbReference type="ARBA" id="ARBA00031924"/>
    </source>
</evidence>
<evidence type="ECO:0000256" key="7">
    <source>
        <dbReference type="ARBA" id="ARBA00039150"/>
    </source>
</evidence>
<keyword evidence="4" id="KW-0551">Lipid droplet</keyword>
<evidence type="ECO:0000256" key="9">
    <source>
        <dbReference type="SAM" id="Phobius"/>
    </source>
</evidence>
<dbReference type="AlphaFoldDB" id="A0AAN9VRM2"/>
<dbReference type="SUPFAM" id="SSF53474">
    <property type="entry name" value="alpha/beta-Hydrolases"/>
    <property type="match status" value="1"/>
</dbReference>
<accession>A0AAN9VRM2</accession>
<dbReference type="EMBL" id="JAZDUA010000254">
    <property type="protein sequence ID" value="KAK7862854.1"/>
    <property type="molecule type" value="Genomic_DNA"/>
</dbReference>
<evidence type="ECO:0000256" key="8">
    <source>
        <dbReference type="ARBA" id="ARBA00049527"/>
    </source>
</evidence>
<keyword evidence="9" id="KW-0472">Membrane</keyword>
<comment type="similarity">
    <text evidence="2">Belongs to the AB hydrolase superfamily. LDAH family.</text>
</comment>
<name>A0AAN9VRM2_9ORTH</name>
<evidence type="ECO:0000256" key="4">
    <source>
        <dbReference type="ARBA" id="ARBA00022677"/>
    </source>
</evidence>
<keyword evidence="9" id="KW-0812">Transmembrane</keyword>
<comment type="subcellular location">
    <subcellularLocation>
        <location evidence="1">Lipid droplet</location>
    </subcellularLocation>
</comment>
<sequence length="310" mass="35853">MKKSIVEVNGVATYVATWGAWIEDDLSNHRDLIVCIPGNPGVTGYYEEFLETLYCSLNIPVWIVSHAGHEVGRDVTIPPLRGNRQLYSLEGQITHKIQFLNKYVPPHVNIYFVGHSIGTYMILQVLKQCPEINARVKKSYMLFPAIHHLKDTPNGKLWGNFLLRIKSFLLFLAWIFIYLPIFIRKILIYIYFLIFPAKKEMIRPTVKLLNPRALQNVFFIAQDNLDNVKELDHELIDELSDKLLFYFSITDGWAPLSLYEYLKKLHPQVRALTSSYKHAFVLEAGRDVAGRVSKWIESEAVNIKCRSLSR</sequence>
<comment type="catalytic activity">
    <reaction evidence="8">
        <text>a cholesterol ester + H2O = cholesterol + a fatty acid + H(+)</text>
        <dbReference type="Rhea" id="RHEA:36403"/>
        <dbReference type="ChEBI" id="CHEBI:15377"/>
        <dbReference type="ChEBI" id="CHEBI:15378"/>
        <dbReference type="ChEBI" id="CHEBI:16113"/>
        <dbReference type="ChEBI" id="CHEBI:17002"/>
        <dbReference type="ChEBI" id="CHEBI:28868"/>
        <dbReference type="EC" id="3.1.1.13"/>
    </reaction>
    <physiologicalReaction direction="left-to-right" evidence="8">
        <dbReference type="Rhea" id="RHEA:36404"/>
    </physiologicalReaction>
</comment>
<feature type="transmembrane region" description="Helical" evidence="9">
    <location>
        <begin position="168"/>
        <end position="194"/>
    </location>
</feature>
<dbReference type="InterPro" id="IPR029058">
    <property type="entry name" value="AB_hydrolase_fold"/>
</dbReference>
<protein>
    <recommendedName>
        <fullName evidence="3">Lipid droplet-associated hydrolase</fullName>
        <ecNumber evidence="7">3.1.1.13</ecNumber>
    </recommendedName>
    <alternativeName>
        <fullName evidence="6">Lipid droplet-associated serine hydrolase</fullName>
    </alternativeName>
</protein>
<reference evidence="10 11" key="1">
    <citation type="submission" date="2024-03" db="EMBL/GenBank/DDBJ databases">
        <title>The genome assembly and annotation of the cricket Gryllus longicercus Weissman &amp; Gray.</title>
        <authorList>
            <person name="Szrajer S."/>
            <person name="Gray D."/>
            <person name="Ylla G."/>
        </authorList>
    </citation>
    <scope>NUCLEOTIDE SEQUENCE [LARGE SCALE GENOMIC DNA]</scope>
    <source>
        <strain evidence="10">DAG 2021-001</strain>
        <tissue evidence="10">Whole body minus gut</tissue>
    </source>
</reference>
<gene>
    <name evidence="10" type="ORF">R5R35_008453</name>
</gene>
<dbReference type="EC" id="3.1.1.13" evidence="7"/>
<keyword evidence="9" id="KW-1133">Transmembrane helix</keyword>
<dbReference type="PANTHER" id="PTHR13390:SF0">
    <property type="entry name" value="LIPID DROPLET-ASSOCIATED HYDROLASE"/>
    <property type="match status" value="1"/>
</dbReference>
<evidence type="ECO:0000313" key="10">
    <source>
        <dbReference type="EMBL" id="KAK7862854.1"/>
    </source>
</evidence>
<dbReference type="PANTHER" id="PTHR13390">
    <property type="entry name" value="LIPASE"/>
    <property type="match status" value="1"/>
</dbReference>
<dbReference type="Pfam" id="PF10230">
    <property type="entry name" value="LIDHydrolase"/>
    <property type="match status" value="1"/>
</dbReference>
<proteinExistence type="inferred from homology"/>
<keyword evidence="11" id="KW-1185">Reference proteome</keyword>
<evidence type="ECO:0000256" key="1">
    <source>
        <dbReference type="ARBA" id="ARBA00004502"/>
    </source>
</evidence>
<evidence type="ECO:0000313" key="11">
    <source>
        <dbReference type="Proteomes" id="UP001378592"/>
    </source>
</evidence>
<dbReference type="Gene3D" id="3.40.50.1820">
    <property type="entry name" value="alpha/beta hydrolase"/>
    <property type="match status" value="1"/>
</dbReference>
<comment type="caution">
    <text evidence="10">The sequence shown here is derived from an EMBL/GenBank/DDBJ whole genome shotgun (WGS) entry which is preliminary data.</text>
</comment>
<dbReference type="GO" id="GO:0005811">
    <property type="term" value="C:lipid droplet"/>
    <property type="evidence" value="ECO:0007669"/>
    <property type="project" value="UniProtKB-SubCell"/>
</dbReference>
<evidence type="ECO:0000256" key="2">
    <source>
        <dbReference type="ARBA" id="ARBA00008300"/>
    </source>
</evidence>
<evidence type="ECO:0000256" key="3">
    <source>
        <dbReference type="ARBA" id="ARBA00019242"/>
    </source>
</evidence>